<reference evidence="2" key="2">
    <citation type="submission" date="2021-12" db="EMBL/GenBank/DDBJ databases">
        <title>Resequencing data analysis of finger millet.</title>
        <authorList>
            <person name="Hatakeyama M."/>
            <person name="Aluri S."/>
            <person name="Balachadran M.T."/>
            <person name="Sivarajan S.R."/>
            <person name="Poveda L."/>
            <person name="Shimizu-Inatsugi R."/>
            <person name="Schlapbach R."/>
            <person name="Sreeman S.M."/>
            <person name="Shimizu K.K."/>
        </authorList>
    </citation>
    <scope>NUCLEOTIDE SEQUENCE</scope>
</reference>
<evidence type="ECO:0000256" key="1">
    <source>
        <dbReference type="SAM" id="MobiDB-lite"/>
    </source>
</evidence>
<gene>
    <name evidence="2" type="primary">gb21031</name>
    <name evidence="2" type="ORF">PR202_gb21031</name>
</gene>
<reference evidence="2" key="1">
    <citation type="journal article" date="2018" name="DNA Res.">
        <title>Multiple hybrid de novo genome assembly of finger millet, an orphan allotetraploid crop.</title>
        <authorList>
            <person name="Hatakeyama M."/>
            <person name="Aluri S."/>
            <person name="Balachadran M.T."/>
            <person name="Sivarajan S.R."/>
            <person name="Patrignani A."/>
            <person name="Gruter S."/>
            <person name="Poveda L."/>
            <person name="Shimizu-Inatsugi R."/>
            <person name="Baeten J."/>
            <person name="Francoijs K.J."/>
            <person name="Nataraja K.N."/>
            <person name="Reddy Y.A.N."/>
            <person name="Phadnis S."/>
            <person name="Ravikumar R.L."/>
            <person name="Schlapbach R."/>
            <person name="Sreeman S.M."/>
            <person name="Shimizu K.K."/>
        </authorList>
    </citation>
    <scope>NUCLEOTIDE SEQUENCE</scope>
</reference>
<protein>
    <submittedName>
        <fullName evidence="2">Uncharacterized protein</fullName>
    </submittedName>
</protein>
<comment type="caution">
    <text evidence="2">The sequence shown here is derived from an EMBL/GenBank/DDBJ whole genome shotgun (WGS) entry which is preliminary data.</text>
</comment>
<evidence type="ECO:0000313" key="2">
    <source>
        <dbReference type="EMBL" id="GJN32517.1"/>
    </source>
</evidence>
<sequence length="205" mass="23064">MFGSSIKRERLHLLPSARLWIWKKKKSPGEEDPHNLKQWWKPDIEAEPMSSNELYSGHPQHLSDRPRPLDRQLQWAAAAVAATGPHRSRPPPRVLTGVSHRRRRSHRSCWSRSPPPLPYQIVAGVDCPNQIAGVGYPKLIVPLSQQEANCCISRRLPIPQIYPVVEEWVEDVLMDEGNAMILTLFACLVTVLLEASSGSSQSSTT</sequence>
<dbReference type="Proteomes" id="UP001054889">
    <property type="component" value="Unassembled WGS sequence"/>
</dbReference>
<proteinExistence type="predicted"/>
<keyword evidence="3" id="KW-1185">Reference proteome</keyword>
<feature type="region of interest" description="Disordered" evidence="1">
    <location>
        <begin position="81"/>
        <end position="100"/>
    </location>
</feature>
<organism evidence="2 3">
    <name type="scientific">Eleusine coracana subsp. coracana</name>
    <dbReference type="NCBI Taxonomy" id="191504"/>
    <lineage>
        <taxon>Eukaryota</taxon>
        <taxon>Viridiplantae</taxon>
        <taxon>Streptophyta</taxon>
        <taxon>Embryophyta</taxon>
        <taxon>Tracheophyta</taxon>
        <taxon>Spermatophyta</taxon>
        <taxon>Magnoliopsida</taxon>
        <taxon>Liliopsida</taxon>
        <taxon>Poales</taxon>
        <taxon>Poaceae</taxon>
        <taxon>PACMAD clade</taxon>
        <taxon>Chloridoideae</taxon>
        <taxon>Cynodonteae</taxon>
        <taxon>Eleusininae</taxon>
        <taxon>Eleusine</taxon>
    </lineage>
</organism>
<name>A0AAV5FC73_ELECO</name>
<evidence type="ECO:0000313" key="3">
    <source>
        <dbReference type="Proteomes" id="UP001054889"/>
    </source>
</evidence>
<dbReference type="AlphaFoldDB" id="A0AAV5FC73"/>
<accession>A0AAV5FC73</accession>
<dbReference type="EMBL" id="BQKI01000084">
    <property type="protein sequence ID" value="GJN32517.1"/>
    <property type="molecule type" value="Genomic_DNA"/>
</dbReference>